<dbReference type="Proteomes" id="UP000676975">
    <property type="component" value="Segment"/>
</dbReference>
<dbReference type="EMBL" id="MW627366">
    <property type="protein sequence ID" value="QTZ83274.1"/>
    <property type="molecule type" value="Genomic_DNA"/>
</dbReference>
<gene>
    <name evidence="1" type="ORF">phiGM223_08</name>
</gene>
<proteinExistence type="predicted"/>
<organism evidence="1 2">
    <name type="scientific">Pseudomonas phage phiGM22-3</name>
    <dbReference type="NCBI Taxonomy" id="2816462"/>
    <lineage>
        <taxon>Viruses</taxon>
        <taxon>Duplodnaviria</taxon>
        <taxon>Heunggongvirae</taxon>
        <taxon>Uroviricota</taxon>
        <taxon>Caudoviricetes</taxon>
        <taxon>Autographivirales</taxon>
        <taxon>Autoscriptoviridae</taxon>
        <taxon>Tunggulvirus</taxon>
        <taxon>Tunggulvirus GM223</taxon>
    </lineage>
</organism>
<reference evidence="1" key="1">
    <citation type="submission" date="2021-02" db="EMBL/GenBank/DDBJ databases">
        <authorList>
            <person name="Qin X."/>
            <person name="Gong M."/>
            <person name="Yang H."/>
        </authorList>
    </citation>
    <scope>NUCLEOTIDE SEQUENCE</scope>
</reference>
<accession>A0A8T8IUP4</accession>
<keyword evidence="2" id="KW-1185">Reference proteome</keyword>
<protein>
    <submittedName>
        <fullName evidence="1">Uncharacterized protein</fullName>
    </submittedName>
</protein>
<evidence type="ECO:0000313" key="2">
    <source>
        <dbReference type="Proteomes" id="UP000676975"/>
    </source>
</evidence>
<name>A0A8T8IUP4_9CAUD</name>
<evidence type="ECO:0000313" key="1">
    <source>
        <dbReference type="EMBL" id="QTZ83274.1"/>
    </source>
</evidence>
<sequence>MSAADKRALYDAGRYLTPVPPVCHASWSDQNWIDFIDSHGKWLKAQ</sequence>